<dbReference type="PRINTS" id="PR00864">
    <property type="entry name" value="PREPILNPTASE"/>
</dbReference>
<evidence type="ECO:0000256" key="2">
    <source>
        <dbReference type="RuleBase" id="RU003793"/>
    </source>
</evidence>
<feature type="transmembrane region" description="Helical" evidence="3">
    <location>
        <begin position="152"/>
        <end position="171"/>
    </location>
</feature>
<dbReference type="EMBL" id="BMEQ01000044">
    <property type="protein sequence ID" value="GGG71216.1"/>
    <property type="molecule type" value="Genomic_DNA"/>
</dbReference>
<dbReference type="Pfam" id="PF01478">
    <property type="entry name" value="Peptidase_A24"/>
    <property type="match status" value="1"/>
</dbReference>
<evidence type="ECO:0000256" key="3">
    <source>
        <dbReference type="SAM" id="Phobius"/>
    </source>
</evidence>
<reference evidence="5" key="1">
    <citation type="journal article" date="2014" name="Int. J. Syst. Evol. Microbiol.">
        <title>Complete genome sequence of Corynebacterium casei LMG S-19264T (=DSM 44701T), isolated from a smear-ripened cheese.</title>
        <authorList>
            <consortium name="US DOE Joint Genome Institute (JGI-PGF)"/>
            <person name="Walter F."/>
            <person name="Albersmeier A."/>
            <person name="Kalinowski J."/>
            <person name="Ruckert C."/>
        </authorList>
    </citation>
    <scope>NUCLEOTIDE SEQUENCE</scope>
    <source>
        <strain evidence="5">CGMCC 1.12187</strain>
    </source>
</reference>
<accession>A0A917M1G0</accession>
<feature type="transmembrane region" description="Helical" evidence="3">
    <location>
        <begin position="119"/>
        <end position="143"/>
    </location>
</feature>
<feature type="domain" description="Prepilin type IV endopeptidase peptidase" evidence="4">
    <location>
        <begin position="27"/>
        <end position="136"/>
    </location>
</feature>
<proteinExistence type="inferred from homology"/>
<dbReference type="PANTHER" id="PTHR30487">
    <property type="entry name" value="TYPE 4 PREPILIN-LIKE PROTEINS LEADER PEPTIDE-PROCESSING ENZYME"/>
    <property type="match status" value="1"/>
</dbReference>
<feature type="transmembrane region" description="Helical" evidence="3">
    <location>
        <begin position="44"/>
        <end position="66"/>
    </location>
</feature>
<keyword evidence="3" id="KW-0472">Membrane</keyword>
<evidence type="ECO:0000259" key="4">
    <source>
        <dbReference type="Pfam" id="PF01478"/>
    </source>
</evidence>
<protein>
    <recommendedName>
        <fullName evidence="4">Prepilin type IV endopeptidase peptidase domain-containing protein</fullName>
    </recommendedName>
</protein>
<evidence type="ECO:0000313" key="6">
    <source>
        <dbReference type="Proteomes" id="UP000638848"/>
    </source>
</evidence>
<dbReference type="GO" id="GO:0006465">
    <property type="term" value="P:signal peptide processing"/>
    <property type="evidence" value="ECO:0007669"/>
    <property type="project" value="TreeGrafter"/>
</dbReference>
<keyword evidence="3" id="KW-0812">Transmembrane</keyword>
<dbReference type="RefSeq" id="WP_371870253.1">
    <property type="nucleotide sequence ID" value="NZ_BMEQ01000044.1"/>
</dbReference>
<comment type="similarity">
    <text evidence="1 2">Belongs to the peptidase A24 family.</text>
</comment>
<dbReference type="Proteomes" id="UP000638848">
    <property type="component" value="Unassembled WGS sequence"/>
</dbReference>
<dbReference type="InterPro" id="IPR050882">
    <property type="entry name" value="Prepilin_peptidase/N-MTase"/>
</dbReference>
<dbReference type="GO" id="GO:0005886">
    <property type="term" value="C:plasma membrane"/>
    <property type="evidence" value="ECO:0007669"/>
    <property type="project" value="TreeGrafter"/>
</dbReference>
<organism evidence="5 6">
    <name type="scientific">Kocuria dechangensis</name>
    <dbReference type="NCBI Taxonomy" id="1176249"/>
    <lineage>
        <taxon>Bacteria</taxon>
        <taxon>Bacillati</taxon>
        <taxon>Actinomycetota</taxon>
        <taxon>Actinomycetes</taxon>
        <taxon>Micrococcales</taxon>
        <taxon>Micrococcaceae</taxon>
        <taxon>Kocuria</taxon>
    </lineage>
</organism>
<keyword evidence="6" id="KW-1185">Reference proteome</keyword>
<name>A0A917M1G0_9MICC</name>
<dbReference type="PANTHER" id="PTHR30487:SF0">
    <property type="entry name" value="PREPILIN LEADER PEPTIDASE_N-METHYLTRANSFERASE-RELATED"/>
    <property type="match status" value="1"/>
</dbReference>
<dbReference type="InterPro" id="IPR000045">
    <property type="entry name" value="Prepilin_IV_endopep_pep"/>
</dbReference>
<comment type="caution">
    <text evidence="5">The sequence shown here is derived from an EMBL/GenBank/DDBJ whole genome shotgun (WGS) entry which is preliminary data.</text>
</comment>
<dbReference type="AlphaFoldDB" id="A0A917M1G0"/>
<feature type="transmembrane region" description="Helical" evidence="3">
    <location>
        <begin position="78"/>
        <end position="99"/>
    </location>
</feature>
<evidence type="ECO:0000313" key="5">
    <source>
        <dbReference type="EMBL" id="GGG71216.1"/>
    </source>
</evidence>
<dbReference type="Gene3D" id="1.20.120.1220">
    <property type="match status" value="1"/>
</dbReference>
<evidence type="ECO:0000256" key="1">
    <source>
        <dbReference type="ARBA" id="ARBA00005801"/>
    </source>
</evidence>
<gene>
    <name evidence="5" type="ORF">GCM10011374_39860</name>
</gene>
<reference evidence="5" key="2">
    <citation type="submission" date="2020-09" db="EMBL/GenBank/DDBJ databases">
        <authorList>
            <person name="Sun Q."/>
            <person name="Zhou Y."/>
        </authorList>
    </citation>
    <scope>NUCLEOTIDE SEQUENCE</scope>
    <source>
        <strain evidence="5">CGMCC 1.12187</strain>
    </source>
</reference>
<dbReference type="InterPro" id="IPR014032">
    <property type="entry name" value="Peptidase_A24A_bac"/>
</dbReference>
<dbReference type="GO" id="GO:0004190">
    <property type="term" value="F:aspartic-type endopeptidase activity"/>
    <property type="evidence" value="ECO:0007669"/>
    <property type="project" value="InterPro"/>
</dbReference>
<keyword evidence="3" id="KW-1133">Transmembrane helix</keyword>
<sequence>MAAAAALLFAAVALLTESAAALPAWLALGGFTMVLVVVDIRHHLLPDALVGPALLVGILTISAHGLAAGDPWVVSRALAGSAALFLLYLTLALISPSGMGMGDVKLASVAGLYLGSLGWGPWILGAAAGPAIGAIIAACMLVLHPTNRDTEVAFGPAMLTGVFTVFSLVNVG</sequence>